<keyword evidence="6 8" id="KW-1133">Transmembrane helix</keyword>
<sequence>MTLVFLLLLPTLNLLFSWNSVDTDIWQHFVKTILSELVINTTLLLLGVGIGTFLLGVSLAWLVVMIEFPGRKLFSWLLLLPFAMPAYVLAFVVLGAFDYGGAFQQFTQVLGLPYMDIREGVLGPALILTLVFYPYVYLLARTAFANQSITMIESARSLGYSSWGVFWKVSLPLARPAIVAGISLALMETLADFGTVALFNYNTLTLAIYSAWEDFRSLATAAQLATILMLIALLTFSVEKLSRGRRGYVQTSRLDTPPFNPSKRYKILAFGFVLLVLLAVLLLPTMQLSVWAYSVITEEWDERYWQWFGNTLLLSVIAVLITIVVALLLNSLEFSRRLPKPLMSLMGVARMGYALPGVVLAMGILGAMAWLNQWLSTQWFIGGLFGLLLAYSVRFLAVAYGPIQSRFQTIKPSIIEAARGLGAGPKRLVWEIYLPLLKAGLMTAAVLVFLDVSKELPATYILRPFGWDTLAIRIFELSAEALYERAAVPSLLLLFMGVVGLLILRRLNLFK</sequence>
<evidence type="ECO:0000256" key="5">
    <source>
        <dbReference type="ARBA" id="ARBA00022692"/>
    </source>
</evidence>
<dbReference type="PANTHER" id="PTHR43357:SF3">
    <property type="entry name" value="FE(3+)-TRANSPORT SYSTEM PERMEASE PROTEIN FBPB 2"/>
    <property type="match status" value="1"/>
</dbReference>
<dbReference type="SUPFAM" id="SSF161098">
    <property type="entry name" value="MetI-like"/>
    <property type="match status" value="2"/>
</dbReference>
<feature type="transmembrane region" description="Helical" evidence="8">
    <location>
        <begin position="353"/>
        <end position="371"/>
    </location>
</feature>
<feature type="transmembrane region" description="Helical" evidence="8">
    <location>
        <begin position="377"/>
        <end position="401"/>
    </location>
</feature>
<feature type="transmembrane region" description="Helical" evidence="8">
    <location>
        <begin position="41"/>
        <end position="64"/>
    </location>
</feature>
<reference evidence="10 11" key="1">
    <citation type="submission" date="2021-03" db="EMBL/GenBank/DDBJ databases">
        <title>Thiomicrorhabdus sp.nov.,novel sulfur-oxidizing bacteria isolated from coastal sediment.</title>
        <authorList>
            <person name="Liu X."/>
        </authorList>
    </citation>
    <scope>NUCLEOTIDE SEQUENCE [LARGE SCALE GENOMIC DNA]</scope>
    <source>
        <strain evidence="10 11">6S2-11</strain>
    </source>
</reference>
<dbReference type="InterPro" id="IPR035906">
    <property type="entry name" value="MetI-like_sf"/>
</dbReference>
<comment type="subcellular location">
    <subcellularLocation>
        <location evidence="1">Cell inner membrane</location>
        <topology evidence="1">Multi-pass membrane protein</topology>
    </subcellularLocation>
    <subcellularLocation>
        <location evidence="8">Cell membrane</location>
        <topology evidence="8">Multi-pass membrane protein</topology>
    </subcellularLocation>
</comment>
<comment type="caution">
    <text evidence="10">The sequence shown here is derived from an EMBL/GenBank/DDBJ whole genome shotgun (WGS) entry which is preliminary data.</text>
</comment>
<feature type="transmembrane region" description="Helical" evidence="8">
    <location>
        <begin position="177"/>
        <end position="199"/>
    </location>
</feature>
<evidence type="ECO:0000256" key="7">
    <source>
        <dbReference type="ARBA" id="ARBA00023136"/>
    </source>
</evidence>
<name>A0ABS3Q4V3_9GAMM</name>
<feature type="transmembrane region" description="Helical" evidence="8">
    <location>
        <begin position="76"/>
        <end position="101"/>
    </location>
</feature>
<evidence type="ECO:0000256" key="4">
    <source>
        <dbReference type="ARBA" id="ARBA00022519"/>
    </source>
</evidence>
<dbReference type="PANTHER" id="PTHR43357">
    <property type="entry name" value="INNER MEMBRANE ABC TRANSPORTER PERMEASE PROTEIN YDCV"/>
    <property type="match status" value="1"/>
</dbReference>
<keyword evidence="2 8" id="KW-0813">Transport</keyword>
<accession>A0ABS3Q4V3</accession>
<feature type="transmembrane region" description="Helical" evidence="8">
    <location>
        <begin position="267"/>
        <end position="292"/>
    </location>
</feature>
<feature type="domain" description="ABC transmembrane type-1" evidence="9">
    <location>
        <begin position="38"/>
        <end position="239"/>
    </location>
</feature>
<dbReference type="EMBL" id="JAGETV010000010">
    <property type="protein sequence ID" value="MBO1927375.1"/>
    <property type="molecule type" value="Genomic_DNA"/>
</dbReference>
<protein>
    <submittedName>
        <fullName evidence="10">Iron ABC transporter permease</fullName>
    </submittedName>
</protein>
<feature type="transmembrane region" description="Helical" evidence="8">
    <location>
        <begin position="486"/>
        <end position="504"/>
    </location>
</feature>
<keyword evidence="3" id="KW-1003">Cell membrane</keyword>
<evidence type="ECO:0000256" key="3">
    <source>
        <dbReference type="ARBA" id="ARBA00022475"/>
    </source>
</evidence>
<evidence type="ECO:0000256" key="6">
    <source>
        <dbReference type="ARBA" id="ARBA00022989"/>
    </source>
</evidence>
<dbReference type="InterPro" id="IPR000515">
    <property type="entry name" value="MetI-like"/>
</dbReference>
<organism evidence="10 11">
    <name type="scientific">Thiomicrorhabdus marina</name>
    <dbReference type="NCBI Taxonomy" id="2818442"/>
    <lineage>
        <taxon>Bacteria</taxon>
        <taxon>Pseudomonadati</taxon>
        <taxon>Pseudomonadota</taxon>
        <taxon>Gammaproteobacteria</taxon>
        <taxon>Thiotrichales</taxon>
        <taxon>Piscirickettsiaceae</taxon>
        <taxon>Thiomicrorhabdus</taxon>
    </lineage>
</organism>
<dbReference type="PROSITE" id="PS50928">
    <property type="entry name" value="ABC_TM1"/>
    <property type="match status" value="2"/>
</dbReference>
<feature type="transmembrane region" description="Helical" evidence="8">
    <location>
        <begin position="219"/>
        <end position="238"/>
    </location>
</feature>
<keyword evidence="7 8" id="KW-0472">Membrane</keyword>
<dbReference type="CDD" id="cd06261">
    <property type="entry name" value="TM_PBP2"/>
    <property type="match status" value="2"/>
</dbReference>
<feature type="transmembrane region" description="Helical" evidence="8">
    <location>
        <begin position="428"/>
        <end position="450"/>
    </location>
</feature>
<comment type="similarity">
    <text evidence="8">Belongs to the binding-protein-dependent transport system permease family.</text>
</comment>
<evidence type="ECO:0000256" key="8">
    <source>
        <dbReference type="RuleBase" id="RU363032"/>
    </source>
</evidence>
<proteinExistence type="inferred from homology"/>
<feature type="transmembrane region" description="Helical" evidence="8">
    <location>
        <begin position="121"/>
        <end position="140"/>
    </location>
</feature>
<evidence type="ECO:0000313" key="11">
    <source>
        <dbReference type="Proteomes" id="UP000664835"/>
    </source>
</evidence>
<dbReference type="Pfam" id="PF00528">
    <property type="entry name" value="BPD_transp_1"/>
    <property type="match status" value="2"/>
</dbReference>
<evidence type="ECO:0000256" key="2">
    <source>
        <dbReference type="ARBA" id="ARBA00022448"/>
    </source>
</evidence>
<feature type="transmembrane region" description="Helical" evidence="8">
    <location>
        <begin position="312"/>
        <end position="332"/>
    </location>
</feature>
<keyword evidence="5 8" id="KW-0812">Transmembrane</keyword>
<dbReference type="Proteomes" id="UP000664835">
    <property type="component" value="Unassembled WGS sequence"/>
</dbReference>
<gene>
    <name evidence="10" type="ORF">J3998_07260</name>
</gene>
<feature type="domain" description="ABC transmembrane type-1" evidence="9">
    <location>
        <begin position="308"/>
        <end position="504"/>
    </location>
</feature>
<evidence type="ECO:0000259" key="9">
    <source>
        <dbReference type="PROSITE" id="PS50928"/>
    </source>
</evidence>
<keyword evidence="4" id="KW-0997">Cell inner membrane</keyword>
<evidence type="ECO:0000256" key="1">
    <source>
        <dbReference type="ARBA" id="ARBA00004429"/>
    </source>
</evidence>
<evidence type="ECO:0000313" key="10">
    <source>
        <dbReference type="EMBL" id="MBO1927375.1"/>
    </source>
</evidence>
<dbReference type="Gene3D" id="1.10.3720.10">
    <property type="entry name" value="MetI-like"/>
    <property type="match status" value="2"/>
</dbReference>
<keyword evidence="11" id="KW-1185">Reference proteome</keyword>